<evidence type="ECO:0000256" key="1">
    <source>
        <dbReference type="SAM" id="SignalP"/>
    </source>
</evidence>
<sequence>MKSYLLFAASAAALAVLTTPARLTAQDASTSEHRIKHVLLISIDGMHAVDYLNCTHGVDGVNGGEPYCPNLAVLGRNAINYTAASTSKPSDSFPGLMSIVTGATPKTMGIYYDVSYDRSLDAPAKTTGNGVAAGPCTPFTLPTGTTTEYEEGIDIDQTKVNGGAPGASLTDGGIASIDPKRLPRDPAAGCAPVFPWNFVRVNTIFGVIHAAGGYAAWSDKHPAYSSVAGPGGVLDDFYAPEINSNVIALPGVTTSEGVSCKAIRDPSSDLTAWTNSFQNIQCYDTLKVNAILNQIHGRTHNGHAAKMPTIFGMNFQAVSVGQKLIENGVKGGYQNAAGAPSASLLSEIEYVDASIGDMVSTLKDTDNFEDTLIIITAKHGQSPIDLNLYQAHPGKTGNGTSPAHLLASLLPDSESPANPNGIGPTEDDISLLWLKPGSDVESAVQTLEQNPTAIGLGQIFYGPTVSLNYNTPGLGPGMDPRTPDIIVTPNVGVTYTGSAAKLEEHGGFSHDDTNVMLLVSNPSIRHKTVSTSTTTSQVAPTILTSLGLNPNALQAVKIEGTTALPEVTGALK</sequence>
<feature type="chain" id="PRO_5028946423" evidence="1">
    <location>
        <begin position="26"/>
        <end position="572"/>
    </location>
</feature>
<accession>A0A7G8BMT3</accession>
<reference evidence="2 3" key="1">
    <citation type="submission" date="2020-08" db="EMBL/GenBank/DDBJ databases">
        <title>Edaphobacter telluris sp. nov. and Acidobacterium dinghuensis sp. nov., two acidobacteria isolated from forest soil.</title>
        <authorList>
            <person name="Fu J."/>
            <person name="Qiu L."/>
        </authorList>
    </citation>
    <scope>NUCLEOTIDE SEQUENCE [LARGE SCALE GENOMIC DNA]</scope>
    <source>
        <strain evidence="2">4Y35</strain>
    </source>
</reference>
<dbReference type="Gene3D" id="3.40.720.10">
    <property type="entry name" value="Alkaline Phosphatase, subunit A"/>
    <property type="match status" value="2"/>
</dbReference>
<evidence type="ECO:0000313" key="2">
    <source>
        <dbReference type="EMBL" id="QNI33853.1"/>
    </source>
</evidence>
<dbReference type="InterPro" id="IPR017850">
    <property type="entry name" value="Alkaline_phosphatase_core_sf"/>
</dbReference>
<keyword evidence="1" id="KW-0732">Signal</keyword>
<dbReference type="InterPro" id="IPR002591">
    <property type="entry name" value="Phosphodiest/P_Trfase"/>
</dbReference>
<proteinExistence type="predicted"/>
<keyword evidence="3" id="KW-1185">Reference proteome</keyword>
<dbReference type="Pfam" id="PF01663">
    <property type="entry name" value="Phosphodiest"/>
    <property type="match status" value="2"/>
</dbReference>
<name>A0A7G8BMT3_9BACT</name>
<dbReference type="PANTHER" id="PTHR10151:SF120">
    <property type="entry name" value="BIS(5'-ADENOSYL)-TRIPHOSPHATASE"/>
    <property type="match status" value="1"/>
</dbReference>
<dbReference type="AlphaFoldDB" id="A0A7G8BMT3"/>
<dbReference type="GO" id="GO:0016787">
    <property type="term" value="F:hydrolase activity"/>
    <property type="evidence" value="ECO:0007669"/>
    <property type="project" value="UniProtKB-ARBA"/>
</dbReference>
<dbReference type="RefSeq" id="WP_186745551.1">
    <property type="nucleotide sequence ID" value="NZ_CP060394.1"/>
</dbReference>
<dbReference type="KEGG" id="adin:H7849_08065"/>
<dbReference type="SUPFAM" id="SSF53649">
    <property type="entry name" value="Alkaline phosphatase-like"/>
    <property type="match status" value="1"/>
</dbReference>
<feature type="signal peptide" evidence="1">
    <location>
        <begin position="1"/>
        <end position="25"/>
    </location>
</feature>
<evidence type="ECO:0000313" key="3">
    <source>
        <dbReference type="Proteomes" id="UP000515312"/>
    </source>
</evidence>
<dbReference type="Proteomes" id="UP000515312">
    <property type="component" value="Chromosome"/>
</dbReference>
<dbReference type="PANTHER" id="PTHR10151">
    <property type="entry name" value="ECTONUCLEOTIDE PYROPHOSPHATASE/PHOSPHODIESTERASE"/>
    <property type="match status" value="1"/>
</dbReference>
<gene>
    <name evidence="2" type="ORF">H7849_08065</name>
</gene>
<organism evidence="2 3">
    <name type="scientific">Alloacidobacterium dinghuense</name>
    <dbReference type="NCBI Taxonomy" id="2763107"/>
    <lineage>
        <taxon>Bacteria</taxon>
        <taxon>Pseudomonadati</taxon>
        <taxon>Acidobacteriota</taxon>
        <taxon>Terriglobia</taxon>
        <taxon>Terriglobales</taxon>
        <taxon>Acidobacteriaceae</taxon>
        <taxon>Alloacidobacterium</taxon>
    </lineage>
</organism>
<dbReference type="EMBL" id="CP060394">
    <property type="protein sequence ID" value="QNI33853.1"/>
    <property type="molecule type" value="Genomic_DNA"/>
</dbReference>
<protein>
    <submittedName>
        <fullName evidence="2">Alkaline phosphatase family protein</fullName>
    </submittedName>
</protein>